<dbReference type="eggNOG" id="KOG2654">
    <property type="taxonomic scope" value="Eukaryota"/>
</dbReference>
<evidence type="ECO:0000313" key="4">
    <source>
        <dbReference type="Proteomes" id="UP000013827"/>
    </source>
</evidence>
<evidence type="ECO:0000256" key="1">
    <source>
        <dbReference type="ARBA" id="ARBA00011069"/>
    </source>
</evidence>
<evidence type="ECO:0000256" key="2">
    <source>
        <dbReference type="SAM" id="MobiDB-lite"/>
    </source>
</evidence>
<comment type="similarity">
    <text evidence="1">Belongs to the CWC26 family.</text>
</comment>
<dbReference type="GO" id="GO:0070274">
    <property type="term" value="C:RES complex"/>
    <property type="evidence" value="ECO:0007669"/>
    <property type="project" value="TreeGrafter"/>
</dbReference>
<dbReference type="KEGG" id="ehx:EMIHUDRAFT_63504"/>
<dbReference type="GO" id="GO:0005684">
    <property type="term" value="C:U2-type spliceosomal complex"/>
    <property type="evidence" value="ECO:0007669"/>
    <property type="project" value="TreeGrafter"/>
</dbReference>
<dbReference type="GO" id="GO:0000398">
    <property type="term" value="P:mRNA splicing, via spliceosome"/>
    <property type="evidence" value="ECO:0007669"/>
    <property type="project" value="TreeGrafter"/>
</dbReference>
<reference evidence="3" key="2">
    <citation type="submission" date="2024-10" db="UniProtKB">
        <authorList>
            <consortium name="EnsemblProtists"/>
        </authorList>
    </citation>
    <scope>IDENTIFICATION</scope>
</reference>
<evidence type="ECO:0008006" key="5">
    <source>
        <dbReference type="Google" id="ProtNLM"/>
    </source>
</evidence>
<dbReference type="InterPro" id="IPR018609">
    <property type="entry name" value="Bud13"/>
</dbReference>
<dbReference type="Pfam" id="PF09736">
    <property type="entry name" value="Bud13"/>
    <property type="match status" value="1"/>
</dbReference>
<dbReference type="GO" id="GO:0003723">
    <property type="term" value="F:RNA binding"/>
    <property type="evidence" value="ECO:0007669"/>
    <property type="project" value="TreeGrafter"/>
</dbReference>
<feature type="region of interest" description="Disordered" evidence="2">
    <location>
        <begin position="1"/>
        <end position="50"/>
    </location>
</feature>
<feature type="compositionally biased region" description="Basic and acidic residues" evidence="2">
    <location>
        <begin position="1"/>
        <end position="18"/>
    </location>
</feature>
<dbReference type="GeneID" id="17277499"/>
<reference evidence="4" key="1">
    <citation type="journal article" date="2013" name="Nature">
        <title>Pan genome of the phytoplankton Emiliania underpins its global distribution.</title>
        <authorList>
            <person name="Read B.A."/>
            <person name="Kegel J."/>
            <person name="Klute M.J."/>
            <person name="Kuo A."/>
            <person name="Lefebvre S.C."/>
            <person name="Maumus F."/>
            <person name="Mayer C."/>
            <person name="Miller J."/>
            <person name="Monier A."/>
            <person name="Salamov A."/>
            <person name="Young J."/>
            <person name="Aguilar M."/>
            <person name="Claverie J.M."/>
            <person name="Frickenhaus S."/>
            <person name="Gonzalez K."/>
            <person name="Herman E.K."/>
            <person name="Lin Y.C."/>
            <person name="Napier J."/>
            <person name="Ogata H."/>
            <person name="Sarno A.F."/>
            <person name="Shmutz J."/>
            <person name="Schroeder D."/>
            <person name="de Vargas C."/>
            <person name="Verret F."/>
            <person name="von Dassow P."/>
            <person name="Valentin K."/>
            <person name="Van de Peer Y."/>
            <person name="Wheeler G."/>
            <person name="Dacks J.B."/>
            <person name="Delwiche C.F."/>
            <person name="Dyhrman S.T."/>
            <person name="Glockner G."/>
            <person name="John U."/>
            <person name="Richards T."/>
            <person name="Worden A.Z."/>
            <person name="Zhang X."/>
            <person name="Grigoriev I.V."/>
            <person name="Allen A.E."/>
            <person name="Bidle K."/>
            <person name="Borodovsky M."/>
            <person name="Bowler C."/>
            <person name="Brownlee C."/>
            <person name="Cock J.M."/>
            <person name="Elias M."/>
            <person name="Gladyshev V.N."/>
            <person name="Groth M."/>
            <person name="Guda C."/>
            <person name="Hadaegh A."/>
            <person name="Iglesias-Rodriguez M.D."/>
            <person name="Jenkins J."/>
            <person name="Jones B.M."/>
            <person name="Lawson T."/>
            <person name="Leese F."/>
            <person name="Lindquist E."/>
            <person name="Lobanov A."/>
            <person name="Lomsadze A."/>
            <person name="Malik S.B."/>
            <person name="Marsh M.E."/>
            <person name="Mackinder L."/>
            <person name="Mock T."/>
            <person name="Mueller-Roeber B."/>
            <person name="Pagarete A."/>
            <person name="Parker M."/>
            <person name="Probert I."/>
            <person name="Quesneville H."/>
            <person name="Raines C."/>
            <person name="Rensing S.A."/>
            <person name="Riano-Pachon D.M."/>
            <person name="Richier S."/>
            <person name="Rokitta S."/>
            <person name="Shiraiwa Y."/>
            <person name="Soanes D.M."/>
            <person name="van der Giezen M."/>
            <person name="Wahlund T.M."/>
            <person name="Williams B."/>
            <person name="Wilson W."/>
            <person name="Wolfe G."/>
            <person name="Wurch L.L."/>
        </authorList>
    </citation>
    <scope>NUCLEOTIDE SEQUENCE</scope>
</reference>
<dbReference type="Proteomes" id="UP000013827">
    <property type="component" value="Unassembled WGS sequence"/>
</dbReference>
<evidence type="ECO:0000313" key="3">
    <source>
        <dbReference type="EnsemblProtists" id="EOD32227"/>
    </source>
</evidence>
<accession>A0A0D3K8Z2</accession>
<dbReference type="HOGENOM" id="CLU_2447432_0_0_1"/>
<dbReference type="PANTHER" id="PTHR31809">
    <property type="entry name" value="BUD13 HOMOLOG"/>
    <property type="match status" value="1"/>
</dbReference>
<dbReference type="InterPro" id="IPR051112">
    <property type="entry name" value="CWC26_splicing_factor"/>
</dbReference>
<dbReference type="PANTHER" id="PTHR31809:SF0">
    <property type="entry name" value="BUD13 HOMOLOG"/>
    <property type="match status" value="1"/>
</dbReference>
<dbReference type="EnsemblProtists" id="EOD32227">
    <property type="protein sequence ID" value="EOD32227"/>
    <property type="gene ID" value="EMIHUDRAFT_63504"/>
</dbReference>
<name>A0A0D3K8Z2_EMIH1</name>
<feature type="compositionally biased region" description="Low complexity" evidence="2">
    <location>
        <begin position="26"/>
        <end position="37"/>
    </location>
</feature>
<dbReference type="PaxDb" id="2903-EOD32227"/>
<dbReference type="RefSeq" id="XP_005784656.1">
    <property type="nucleotide sequence ID" value="XM_005784599.1"/>
</dbReference>
<dbReference type="STRING" id="2903.R1DBG2"/>
<proteinExistence type="inferred from homology"/>
<organism evidence="3 4">
    <name type="scientific">Emiliania huxleyi (strain CCMP1516)</name>
    <dbReference type="NCBI Taxonomy" id="280463"/>
    <lineage>
        <taxon>Eukaryota</taxon>
        <taxon>Haptista</taxon>
        <taxon>Haptophyta</taxon>
        <taxon>Prymnesiophyceae</taxon>
        <taxon>Isochrysidales</taxon>
        <taxon>Noelaerhabdaceae</taxon>
        <taxon>Emiliania</taxon>
    </lineage>
</organism>
<dbReference type="AlphaFoldDB" id="A0A0D3K8Z2"/>
<keyword evidence="4" id="KW-1185">Reference proteome</keyword>
<protein>
    <recommendedName>
        <fullName evidence="5">BUD13 homolog</fullName>
    </recommendedName>
</protein>
<sequence>YEDNADRDAAMRGVERWGDPMLGRLSKQSKPSGKPKYSGPPAPPNRFHIPPGYEWDGVDRSNGYEKQFFKAQGEARARSEQAHMWAVADM</sequence>